<reference evidence="10" key="1">
    <citation type="submission" date="2016-03" db="EMBL/GenBank/DDBJ databases">
        <authorList>
            <person name="Devillers Hugo."/>
        </authorList>
    </citation>
    <scope>NUCLEOTIDE SEQUENCE [LARGE SCALE GENOMIC DNA]</scope>
</reference>
<feature type="transmembrane region" description="Helical" evidence="8">
    <location>
        <begin position="368"/>
        <end position="393"/>
    </location>
</feature>
<feature type="transmembrane region" description="Helical" evidence="8">
    <location>
        <begin position="73"/>
        <end position="91"/>
    </location>
</feature>
<accession>A0A1G4J3V6</accession>
<dbReference type="PANTHER" id="PTHR10926:SF20">
    <property type="entry name" value="PHOSPHOLIPID-TRANSPORTING ATPASE ACCESSORY SUBUNIT LEM3"/>
    <property type="match status" value="1"/>
</dbReference>
<dbReference type="GO" id="GO:0045332">
    <property type="term" value="P:phospholipid translocation"/>
    <property type="evidence" value="ECO:0007669"/>
    <property type="project" value="UniProtKB-UniRule"/>
</dbReference>
<feature type="compositionally biased region" description="Acidic residues" evidence="7">
    <location>
        <begin position="24"/>
        <end position="38"/>
    </location>
</feature>
<evidence type="ECO:0000256" key="1">
    <source>
        <dbReference type="ARBA" id="ARBA00004370"/>
    </source>
</evidence>
<evidence type="ECO:0000256" key="2">
    <source>
        <dbReference type="ARBA" id="ARBA00009457"/>
    </source>
</evidence>
<evidence type="ECO:0000256" key="7">
    <source>
        <dbReference type="SAM" id="MobiDB-lite"/>
    </source>
</evidence>
<evidence type="ECO:0000256" key="6">
    <source>
        <dbReference type="PIRNR" id="PIRNR015840"/>
    </source>
</evidence>
<comment type="subcellular location">
    <subcellularLocation>
        <location evidence="1">Membrane</location>
    </subcellularLocation>
</comment>
<dbReference type="GO" id="GO:0005783">
    <property type="term" value="C:endoplasmic reticulum"/>
    <property type="evidence" value="ECO:0007669"/>
    <property type="project" value="TreeGrafter"/>
</dbReference>
<name>A0A1G4J3V6_9SACH</name>
<evidence type="ECO:0000313" key="9">
    <source>
        <dbReference type="EMBL" id="SCU84321.1"/>
    </source>
</evidence>
<evidence type="ECO:0000256" key="3">
    <source>
        <dbReference type="ARBA" id="ARBA00022692"/>
    </source>
</evidence>
<proteinExistence type="inferred from homology"/>
<dbReference type="PIRSF" id="PIRSF015840">
    <property type="entry name" value="DUF284_TM_euk"/>
    <property type="match status" value="1"/>
</dbReference>
<feature type="region of interest" description="Disordered" evidence="7">
    <location>
        <begin position="24"/>
        <end position="56"/>
    </location>
</feature>
<comment type="similarity">
    <text evidence="2 6">Belongs to the CDC50/LEM3 family.</text>
</comment>
<dbReference type="InterPro" id="IPR005045">
    <property type="entry name" value="CDC50/LEM3_fam"/>
</dbReference>
<dbReference type="GO" id="GO:0005886">
    <property type="term" value="C:plasma membrane"/>
    <property type="evidence" value="ECO:0007669"/>
    <property type="project" value="TreeGrafter"/>
</dbReference>
<sequence>MPQLSLKTMGNVFKKNHKDLDVKAEDEDLDASEFEDDDEKKPAPRKNRRPKDTPFTQQKIAAINPVVTPRGVIFLYCSLAVVFVIFGAVLLKISMRVDQMLIYYHDCSMSAPQGSWEDMTPDQYRWQFHKNTTYDKAPQWSYTPPTSSDLSNGTCHIRFTTPHDLPKNVFLSYWIEKFAGNHRRFVLSFSEMQLNGEETSMTTVRSNPGINCKPLVSNSEGKQYYPCGLIANAMFNDTFPMELVGVGSTSNYSLTNKGIAWSTDKDRFKKTMLNHTKIAPPPNWVKQYPNGYNSTNVPNIHTWEEFQNWMKAPAFHQFQRLIRRNNNDTLLAGEYEISIGLNWPVTEFNGKKGIFLTHGSSIGGKNNFLGVVYLAGGCICSGLGALILITSLITGRSVGDLRYLSWNKQTEEER</sequence>
<evidence type="ECO:0000313" key="10">
    <source>
        <dbReference type="Proteomes" id="UP000191144"/>
    </source>
</evidence>
<organism evidence="9 10">
    <name type="scientific">Lachancea meyersii CBS 8951</name>
    <dbReference type="NCBI Taxonomy" id="1266667"/>
    <lineage>
        <taxon>Eukaryota</taxon>
        <taxon>Fungi</taxon>
        <taxon>Dikarya</taxon>
        <taxon>Ascomycota</taxon>
        <taxon>Saccharomycotina</taxon>
        <taxon>Saccharomycetes</taxon>
        <taxon>Saccharomycetales</taxon>
        <taxon>Saccharomycetaceae</taxon>
        <taxon>Lachancea</taxon>
    </lineage>
</organism>
<keyword evidence="10" id="KW-1185">Reference proteome</keyword>
<protein>
    <submittedName>
        <fullName evidence="9">LAME_0C09032g1_1</fullName>
    </submittedName>
</protein>
<dbReference type="AlphaFoldDB" id="A0A1G4J3V6"/>
<dbReference type="PANTHER" id="PTHR10926">
    <property type="entry name" value="CELL CYCLE CONTROL PROTEIN 50"/>
    <property type="match status" value="1"/>
</dbReference>
<gene>
    <name evidence="9" type="ORF">LAME_0C09032G</name>
</gene>
<keyword evidence="3 8" id="KW-0812">Transmembrane</keyword>
<dbReference type="EMBL" id="LT598479">
    <property type="protein sequence ID" value="SCU84321.1"/>
    <property type="molecule type" value="Genomic_DNA"/>
</dbReference>
<dbReference type="GO" id="GO:0005794">
    <property type="term" value="C:Golgi apparatus"/>
    <property type="evidence" value="ECO:0007669"/>
    <property type="project" value="TreeGrafter"/>
</dbReference>
<evidence type="ECO:0000256" key="5">
    <source>
        <dbReference type="ARBA" id="ARBA00023136"/>
    </source>
</evidence>
<dbReference type="Proteomes" id="UP000191144">
    <property type="component" value="Chromosome C"/>
</dbReference>
<evidence type="ECO:0000256" key="4">
    <source>
        <dbReference type="ARBA" id="ARBA00022989"/>
    </source>
</evidence>
<evidence type="ECO:0000256" key="8">
    <source>
        <dbReference type="SAM" id="Phobius"/>
    </source>
</evidence>
<keyword evidence="4 8" id="KW-1133">Transmembrane helix</keyword>
<keyword evidence="5 6" id="KW-0472">Membrane</keyword>
<dbReference type="Pfam" id="PF03381">
    <property type="entry name" value="CDC50"/>
    <property type="match status" value="1"/>
</dbReference>
<dbReference type="OrthoDB" id="340608at2759"/>